<dbReference type="SMART" id="SM00387">
    <property type="entry name" value="HATPase_c"/>
    <property type="match status" value="1"/>
</dbReference>
<dbReference type="Gene3D" id="3.30.565.10">
    <property type="entry name" value="Histidine kinase-like ATPase, C-terminal domain"/>
    <property type="match status" value="1"/>
</dbReference>
<keyword evidence="5" id="KW-0597">Phosphoprotein</keyword>
<dbReference type="EC" id="2.7.13.3" evidence="3"/>
<dbReference type="Gene3D" id="1.10.287.130">
    <property type="match status" value="1"/>
</dbReference>
<evidence type="ECO:0000256" key="1">
    <source>
        <dbReference type="ARBA" id="ARBA00000085"/>
    </source>
</evidence>
<dbReference type="PROSITE" id="PS50109">
    <property type="entry name" value="HIS_KIN"/>
    <property type="match status" value="1"/>
</dbReference>
<dbReference type="PRINTS" id="PR00344">
    <property type="entry name" value="BCTRLSENSOR"/>
</dbReference>
<dbReference type="SMART" id="SM00388">
    <property type="entry name" value="HisKA"/>
    <property type="match status" value="1"/>
</dbReference>
<evidence type="ECO:0000256" key="11">
    <source>
        <dbReference type="ARBA" id="ARBA00022989"/>
    </source>
</evidence>
<dbReference type="Proteomes" id="UP001579974">
    <property type="component" value="Unassembled WGS sequence"/>
</dbReference>
<keyword evidence="8" id="KW-0547">Nucleotide-binding</keyword>
<dbReference type="Gene3D" id="6.10.340.10">
    <property type="match status" value="1"/>
</dbReference>
<accession>A0ABV5ACJ5</accession>
<keyword evidence="6" id="KW-0808">Transferase</keyword>
<evidence type="ECO:0000256" key="14">
    <source>
        <dbReference type="SAM" id="Phobius"/>
    </source>
</evidence>
<evidence type="ECO:0000256" key="7">
    <source>
        <dbReference type="ARBA" id="ARBA00022692"/>
    </source>
</evidence>
<dbReference type="SUPFAM" id="SSF47384">
    <property type="entry name" value="Homodimeric domain of signal transducing histidine kinase"/>
    <property type="match status" value="1"/>
</dbReference>
<sequence>MRWVGRLNLRALFAPRSLRYQLLSRSLLILSGLLLFIGALQYVFMSHFLFQNTAQNLRNQVNAVPPEMWTSTMTGPDREQNGHPPLGFMNPDTTVSFIDQSGNIYVYPNESSELSVLKLPESEYQAALAYGERNKQYQLMTDKSGVKEMVVLTPVGRPDQPVGVVQVTTAVRPLQQILGNQLIIFICLALGALLAGVFTFIPTLRRTLVPLSEMSDTVARVNAGNMNERVSLTRPQTEIDLLAGSFNAMLERLSSAFESEREAKEKMRQFVADASHELRTPLTSIRGFVEILLRGAANQPAQLDMALRSMLIETERLSRLVQDLLTLAKLDRDMTFDMQPHDLDGVIGEMEPQLRLLAGTRHVEFQLDGNISVRCDKDRMKQVVLNLFQNAVDHTDPTAGRITVSLVQLADGARLAVSDNGPGVSEEHQLQLFERFYRIDAARTRAQGGAGLGLAITKSIVERHHGTITCESELGHGTSFAVWLPH</sequence>
<dbReference type="PANTHER" id="PTHR45436:SF5">
    <property type="entry name" value="SENSOR HISTIDINE KINASE TRCS"/>
    <property type="match status" value="1"/>
</dbReference>
<keyword evidence="9" id="KW-0418">Kinase</keyword>
<feature type="transmembrane region" description="Helical" evidence="14">
    <location>
        <begin position="27"/>
        <end position="50"/>
    </location>
</feature>
<evidence type="ECO:0000256" key="12">
    <source>
        <dbReference type="ARBA" id="ARBA00023012"/>
    </source>
</evidence>
<comment type="caution">
    <text evidence="17">The sequence shown here is derived from an EMBL/GenBank/DDBJ whole genome shotgun (WGS) entry which is preliminary data.</text>
</comment>
<evidence type="ECO:0000259" key="15">
    <source>
        <dbReference type="PROSITE" id="PS50109"/>
    </source>
</evidence>
<dbReference type="CDD" id="cd06225">
    <property type="entry name" value="HAMP"/>
    <property type="match status" value="1"/>
</dbReference>
<dbReference type="CDD" id="cd00075">
    <property type="entry name" value="HATPase"/>
    <property type="match status" value="1"/>
</dbReference>
<proteinExistence type="predicted"/>
<evidence type="ECO:0000256" key="4">
    <source>
        <dbReference type="ARBA" id="ARBA00022475"/>
    </source>
</evidence>
<evidence type="ECO:0000259" key="16">
    <source>
        <dbReference type="PROSITE" id="PS50885"/>
    </source>
</evidence>
<keyword evidence="13 14" id="KW-0472">Membrane</keyword>
<dbReference type="EMBL" id="JBDXSU010000003">
    <property type="protein sequence ID" value="MFB5189555.1"/>
    <property type="molecule type" value="Genomic_DNA"/>
</dbReference>
<dbReference type="CDD" id="cd00082">
    <property type="entry name" value="HisKA"/>
    <property type="match status" value="1"/>
</dbReference>
<dbReference type="InterPro" id="IPR003661">
    <property type="entry name" value="HisK_dim/P_dom"/>
</dbReference>
<protein>
    <recommendedName>
        <fullName evidence="3">histidine kinase</fullName>
        <ecNumber evidence="3">2.7.13.3</ecNumber>
    </recommendedName>
</protein>
<keyword evidence="18" id="KW-1185">Reference proteome</keyword>
<dbReference type="GO" id="GO:0005524">
    <property type="term" value="F:ATP binding"/>
    <property type="evidence" value="ECO:0007669"/>
    <property type="project" value="UniProtKB-KW"/>
</dbReference>
<reference evidence="17 18" key="1">
    <citation type="journal article" date="2024" name="Int. J. Mol. Sci.">
        <title>Exploration of Alicyclobacillus spp. Genome in Search of Antibiotic Resistance.</title>
        <authorList>
            <person name="Bucka-Kolendo J."/>
            <person name="Kiousi D.E."/>
            <person name="Dekowska A."/>
            <person name="Mikolajczuk-Szczyrba A."/>
            <person name="Karadedos D.M."/>
            <person name="Michael P."/>
            <person name="Galanis A."/>
            <person name="Sokolowska B."/>
        </authorList>
    </citation>
    <scope>NUCLEOTIDE SEQUENCE [LARGE SCALE GENOMIC DNA]</scope>
    <source>
        <strain evidence="17 18">KKP 3000</strain>
    </source>
</reference>
<comment type="subcellular location">
    <subcellularLocation>
        <location evidence="2">Cell membrane</location>
        <topology evidence="2">Multi-pass membrane protein</topology>
    </subcellularLocation>
</comment>
<evidence type="ECO:0000256" key="2">
    <source>
        <dbReference type="ARBA" id="ARBA00004651"/>
    </source>
</evidence>
<dbReference type="RefSeq" id="WP_275475388.1">
    <property type="nucleotide sequence ID" value="NZ_CP162940.1"/>
</dbReference>
<feature type="domain" description="Histidine kinase" evidence="15">
    <location>
        <begin position="273"/>
        <end position="486"/>
    </location>
</feature>
<dbReference type="InterPro" id="IPR050428">
    <property type="entry name" value="TCS_sensor_his_kinase"/>
</dbReference>
<evidence type="ECO:0000256" key="9">
    <source>
        <dbReference type="ARBA" id="ARBA00022777"/>
    </source>
</evidence>
<dbReference type="Pfam" id="PF00672">
    <property type="entry name" value="HAMP"/>
    <property type="match status" value="1"/>
</dbReference>
<evidence type="ECO:0000256" key="3">
    <source>
        <dbReference type="ARBA" id="ARBA00012438"/>
    </source>
</evidence>
<keyword evidence="12" id="KW-0902">Two-component regulatory system</keyword>
<dbReference type="InterPro" id="IPR004358">
    <property type="entry name" value="Sig_transdc_His_kin-like_C"/>
</dbReference>
<dbReference type="InterPro" id="IPR036097">
    <property type="entry name" value="HisK_dim/P_sf"/>
</dbReference>
<feature type="transmembrane region" description="Helical" evidence="14">
    <location>
        <begin position="182"/>
        <end position="201"/>
    </location>
</feature>
<evidence type="ECO:0000256" key="6">
    <source>
        <dbReference type="ARBA" id="ARBA00022679"/>
    </source>
</evidence>
<evidence type="ECO:0000256" key="13">
    <source>
        <dbReference type="ARBA" id="ARBA00023136"/>
    </source>
</evidence>
<dbReference type="InterPro" id="IPR036890">
    <property type="entry name" value="HATPase_C_sf"/>
</dbReference>
<evidence type="ECO:0000313" key="17">
    <source>
        <dbReference type="EMBL" id="MFB5189555.1"/>
    </source>
</evidence>
<keyword evidence="7 14" id="KW-0812">Transmembrane</keyword>
<comment type="catalytic activity">
    <reaction evidence="1">
        <text>ATP + protein L-histidine = ADP + protein N-phospho-L-histidine.</text>
        <dbReference type="EC" id="2.7.13.3"/>
    </reaction>
</comment>
<evidence type="ECO:0000256" key="10">
    <source>
        <dbReference type="ARBA" id="ARBA00022840"/>
    </source>
</evidence>
<keyword evidence="11 14" id="KW-1133">Transmembrane helix</keyword>
<dbReference type="SMART" id="SM00304">
    <property type="entry name" value="HAMP"/>
    <property type="match status" value="1"/>
</dbReference>
<name>A0ABV5ACJ5_9BACL</name>
<dbReference type="InterPro" id="IPR003660">
    <property type="entry name" value="HAMP_dom"/>
</dbReference>
<evidence type="ECO:0000313" key="18">
    <source>
        <dbReference type="Proteomes" id="UP001579974"/>
    </source>
</evidence>
<dbReference type="PROSITE" id="PS50885">
    <property type="entry name" value="HAMP"/>
    <property type="match status" value="1"/>
</dbReference>
<dbReference type="InterPro" id="IPR003594">
    <property type="entry name" value="HATPase_dom"/>
</dbReference>
<dbReference type="PANTHER" id="PTHR45436">
    <property type="entry name" value="SENSOR HISTIDINE KINASE YKOH"/>
    <property type="match status" value="1"/>
</dbReference>
<evidence type="ECO:0000256" key="5">
    <source>
        <dbReference type="ARBA" id="ARBA00022553"/>
    </source>
</evidence>
<evidence type="ECO:0000256" key="8">
    <source>
        <dbReference type="ARBA" id="ARBA00022741"/>
    </source>
</evidence>
<keyword evidence="10 17" id="KW-0067">ATP-binding</keyword>
<dbReference type="Pfam" id="PF02518">
    <property type="entry name" value="HATPase_c"/>
    <property type="match status" value="1"/>
</dbReference>
<feature type="domain" description="HAMP" evidence="16">
    <location>
        <begin position="205"/>
        <end position="258"/>
    </location>
</feature>
<organism evidence="17 18">
    <name type="scientific">Alicyclobacillus fastidiosus</name>
    <dbReference type="NCBI Taxonomy" id="392011"/>
    <lineage>
        <taxon>Bacteria</taxon>
        <taxon>Bacillati</taxon>
        <taxon>Bacillota</taxon>
        <taxon>Bacilli</taxon>
        <taxon>Bacillales</taxon>
        <taxon>Alicyclobacillaceae</taxon>
        <taxon>Alicyclobacillus</taxon>
    </lineage>
</organism>
<dbReference type="InterPro" id="IPR005467">
    <property type="entry name" value="His_kinase_dom"/>
</dbReference>
<gene>
    <name evidence="17" type="ORF">KKP3000_002827</name>
</gene>
<dbReference type="Pfam" id="PF00512">
    <property type="entry name" value="HisKA"/>
    <property type="match status" value="1"/>
</dbReference>
<keyword evidence="4" id="KW-1003">Cell membrane</keyword>
<dbReference type="SUPFAM" id="SSF55874">
    <property type="entry name" value="ATPase domain of HSP90 chaperone/DNA topoisomerase II/histidine kinase"/>
    <property type="match status" value="1"/>
</dbReference>
<dbReference type="SUPFAM" id="SSF158472">
    <property type="entry name" value="HAMP domain-like"/>
    <property type="match status" value="1"/>
</dbReference>